<dbReference type="OrthoDB" id="10008537at2"/>
<gene>
    <name evidence="3" type="ORF">CR205_03735</name>
</gene>
<organism evidence="3 4">
    <name type="scientific">Alteribacter lacisalsi</name>
    <dbReference type="NCBI Taxonomy" id="2045244"/>
    <lineage>
        <taxon>Bacteria</taxon>
        <taxon>Bacillati</taxon>
        <taxon>Bacillota</taxon>
        <taxon>Bacilli</taxon>
        <taxon>Bacillales</taxon>
        <taxon>Bacillaceae</taxon>
        <taxon>Alteribacter</taxon>
    </lineage>
</organism>
<proteinExistence type="predicted"/>
<feature type="region of interest" description="Disordered" evidence="1">
    <location>
        <begin position="73"/>
        <end position="97"/>
    </location>
</feature>
<keyword evidence="2" id="KW-1133">Transmembrane helix</keyword>
<sequence length="97" mass="11195">MLLRILQYILITCAAGLAIYAYTATDPVFPVTVALVLLGAGFLLRAFRLRHHLRRSGEPDMIPYTFLKRYKDPEKADHSKETEEELRRKYSAKGRKN</sequence>
<name>A0A2W0HA94_9BACI</name>
<keyword evidence="2" id="KW-0812">Transmembrane</keyword>
<dbReference type="RefSeq" id="WP_110517081.1">
    <property type="nucleotide sequence ID" value="NZ_PDOF01000001.1"/>
</dbReference>
<feature type="transmembrane region" description="Helical" evidence="2">
    <location>
        <begin position="28"/>
        <end position="47"/>
    </location>
</feature>
<dbReference type="Proteomes" id="UP000248066">
    <property type="component" value="Unassembled WGS sequence"/>
</dbReference>
<dbReference type="EMBL" id="PDOF01000001">
    <property type="protein sequence ID" value="PYZ97716.1"/>
    <property type="molecule type" value="Genomic_DNA"/>
</dbReference>
<feature type="compositionally biased region" description="Basic and acidic residues" evidence="1">
    <location>
        <begin position="73"/>
        <end position="88"/>
    </location>
</feature>
<keyword evidence="4" id="KW-1185">Reference proteome</keyword>
<reference evidence="3 4" key="1">
    <citation type="submission" date="2017-10" db="EMBL/GenBank/DDBJ databases">
        <title>Bacillus sp. nov., a halophilic bacterium isolated from a Yangshapao Lake.</title>
        <authorList>
            <person name="Wang H."/>
        </authorList>
    </citation>
    <scope>NUCLEOTIDE SEQUENCE [LARGE SCALE GENOMIC DNA]</scope>
    <source>
        <strain evidence="3 4">YSP-3</strain>
    </source>
</reference>
<comment type="caution">
    <text evidence="3">The sequence shown here is derived from an EMBL/GenBank/DDBJ whole genome shotgun (WGS) entry which is preliminary data.</text>
</comment>
<dbReference type="AlphaFoldDB" id="A0A2W0HA94"/>
<protein>
    <submittedName>
        <fullName evidence="3">Uncharacterized protein</fullName>
    </submittedName>
</protein>
<feature type="transmembrane region" description="Helical" evidence="2">
    <location>
        <begin position="5"/>
        <end position="22"/>
    </location>
</feature>
<evidence type="ECO:0000256" key="2">
    <source>
        <dbReference type="SAM" id="Phobius"/>
    </source>
</evidence>
<keyword evidence="2" id="KW-0472">Membrane</keyword>
<evidence type="ECO:0000313" key="4">
    <source>
        <dbReference type="Proteomes" id="UP000248066"/>
    </source>
</evidence>
<evidence type="ECO:0000256" key="1">
    <source>
        <dbReference type="SAM" id="MobiDB-lite"/>
    </source>
</evidence>
<accession>A0A2W0HA94</accession>
<evidence type="ECO:0000313" key="3">
    <source>
        <dbReference type="EMBL" id="PYZ97716.1"/>
    </source>
</evidence>